<dbReference type="SUPFAM" id="SSF88659">
    <property type="entry name" value="Sigma3 and sigma4 domains of RNA polymerase sigma factors"/>
    <property type="match status" value="2"/>
</dbReference>
<evidence type="ECO:0000256" key="3">
    <source>
        <dbReference type="ARBA" id="ARBA00023125"/>
    </source>
</evidence>
<dbReference type="PROSITE" id="PS00715">
    <property type="entry name" value="SIGMA70_1"/>
    <property type="match status" value="1"/>
</dbReference>
<reference evidence="8 9" key="1">
    <citation type="journal article" date="2009" name="J. Bacteriol.">
        <title>Complete and draft genome sequences of six members of the Aquificales.</title>
        <authorList>
            <person name="Reysenbach A.L."/>
            <person name="Hamamura N."/>
            <person name="Podar M."/>
            <person name="Griffiths E."/>
            <person name="Ferreira S."/>
            <person name="Hochstein R."/>
            <person name="Heidelberg J."/>
            <person name="Johnson J."/>
            <person name="Mead D."/>
            <person name="Pohorille A."/>
            <person name="Sarmiento M."/>
            <person name="Schweighofer K."/>
            <person name="Seshadri R."/>
            <person name="Voytek M.A."/>
        </authorList>
    </citation>
    <scope>NUCLEOTIDE SEQUENCE [LARGE SCALE GENOMIC DNA]</scope>
    <source>
        <strain evidence="9">Az-Fu1 / DSM 15241 / OCM 825</strain>
    </source>
</reference>
<comment type="function">
    <text evidence="5">Sigma factors are initiation factors that promote the attachment of RNA polymerase to specific initiation sites and are then released.</text>
</comment>
<dbReference type="InterPro" id="IPR007630">
    <property type="entry name" value="RNA_pol_sigma70_r4"/>
</dbReference>
<dbReference type="InterPro" id="IPR013324">
    <property type="entry name" value="RNA_pol_sigma_r3/r4-like"/>
</dbReference>
<dbReference type="HOGENOM" id="CLU_014793_3_5_0"/>
<keyword evidence="2 5" id="KW-0731">Sigma factor</keyword>
<dbReference type="PIRSF" id="PIRSF000770">
    <property type="entry name" value="RNA_pol_sigma-SigE/K"/>
    <property type="match status" value="1"/>
</dbReference>
<dbReference type="InterPro" id="IPR014284">
    <property type="entry name" value="RNA_pol_sigma-70_dom"/>
</dbReference>
<dbReference type="InterPro" id="IPR000943">
    <property type="entry name" value="RNA_pol_sigma70"/>
</dbReference>
<dbReference type="EMBL" id="CP001229">
    <property type="protein sequence ID" value="ACN99076.1"/>
    <property type="molecule type" value="Genomic_DNA"/>
</dbReference>
<evidence type="ECO:0000256" key="5">
    <source>
        <dbReference type="RuleBase" id="RU362124"/>
    </source>
</evidence>
<sequence>MRKFNYEEGVEYYIRSIYKIPLLTPEQEKEILEKIKLGDKEAFQKLILSNLRFVINIAKRYAGYGIPLQDLISAGNIGLIEAAKRFDPSKGVKFISYAIWWIKQSIINTLSQEGDIIRKPTKIQSLFQKISNAYFYLKDSLNREPSVDEIHSFLLREGLEVEKDTIENYLFFNQHFISLDEPILSQDEDIHLSDTISNSGTEDIERKLIDEDILKFIDELLDTLSPREKQILIHRFGLYGEEPKTLKEVGNIVGISRERVRQIEIRLLKKLRKLATKRKIEDLIR</sequence>
<dbReference type="InterPro" id="IPR050239">
    <property type="entry name" value="Sigma-70_RNA_pol_init_factors"/>
</dbReference>
<protein>
    <recommendedName>
        <fullName evidence="5">RNA polymerase sigma factor</fullName>
    </recommendedName>
</protein>
<dbReference type="Pfam" id="PF04542">
    <property type="entry name" value="Sigma70_r2"/>
    <property type="match status" value="1"/>
</dbReference>
<evidence type="ECO:0000256" key="1">
    <source>
        <dbReference type="ARBA" id="ARBA00023015"/>
    </source>
</evidence>
<dbReference type="Pfam" id="PF00140">
    <property type="entry name" value="Sigma70_r1_2"/>
    <property type="match status" value="1"/>
</dbReference>
<accession>C1DVG2</accession>
<dbReference type="Gene3D" id="1.10.601.10">
    <property type="entry name" value="RNA Polymerase Primary Sigma Factor"/>
    <property type="match status" value="1"/>
</dbReference>
<dbReference type="STRING" id="204536.SULAZ_1127"/>
<dbReference type="Gene3D" id="1.10.10.10">
    <property type="entry name" value="Winged helix-like DNA-binding domain superfamily/Winged helix DNA-binding domain"/>
    <property type="match status" value="2"/>
</dbReference>
<dbReference type="InterPro" id="IPR013325">
    <property type="entry name" value="RNA_pol_sigma_r2"/>
</dbReference>
<feature type="domain" description="RNA polymerase sigma-70" evidence="6">
    <location>
        <begin position="70"/>
        <end position="83"/>
    </location>
</feature>
<dbReference type="OrthoDB" id="9809557at2"/>
<dbReference type="GO" id="GO:0003677">
    <property type="term" value="F:DNA binding"/>
    <property type="evidence" value="ECO:0007669"/>
    <property type="project" value="UniProtKB-KW"/>
</dbReference>
<keyword evidence="9" id="KW-1185">Reference proteome</keyword>
<dbReference type="CDD" id="cd06171">
    <property type="entry name" value="Sigma70_r4"/>
    <property type="match status" value="1"/>
</dbReference>
<dbReference type="Pfam" id="PF04545">
    <property type="entry name" value="Sigma70_r4"/>
    <property type="match status" value="1"/>
</dbReference>
<evidence type="ECO:0000313" key="8">
    <source>
        <dbReference type="EMBL" id="ACN99076.1"/>
    </source>
</evidence>
<dbReference type="InterPro" id="IPR009042">
    <property type="entry name" value="RNA_pol_sigma70_r1_2"/>
</dbReference>
<gene>
    <name evidence="8" type="primary">rpoD</name>
    <name evidence="8" type="ordered locus">SULAZ_1127</name>
</gene>
<organism evidence="8 9">
    <name type="scientific">Sulfurihydrogenibium azorense (strain DSM 15241 / OCM 825 / Az-Fu1)</name>
    <dbReference type="NCBI Taxonomy" id="204536"/>
    <lineage>
        <taxon>Bacteria</taxon>
        <taxon>Pseudomonadati</taxon>
        <taxon>Aquificota</taxon>
        <taxon>Aquificia</taxon>
        <taxon>Aquificales</taxon>
        <taxon>Hydrogenothermaceae</taxon>
        <taxon>Sulfurihydrogenibium</taxon>
    </lineage>
</organism>
<dbReference type="KEGG" id="saf:SULAZ_1127"/>
<name>C1DVG2_SULAA</name>
<evidence type="ECO:0000256" key="2">
    <source>
        <dbReference type="ARBA" id="ARBA00023082"/>
    </source>
</evidence>
<feature type="domain" description="RNA polymerase sigma-70" evidence="7">
    <location>
        <begin position="245"/>
        <end position="271"/>
    </location>
</feature>
<dbReference type="PROSITE" id="PS00716">
    <property type="entry name" value="SIGMA70_2"/>
    <property type="match status" value="1"/>
</dbReference>
<dbReference type="InterPro" id="IPR007627">
    <property type="entry name" value="RNA_pol_sigma70_r2"/>
</dbReference>
<proteinExistence type="inferred from homology"/>
<dbReference type="PANTHER" id="PTHR30603">
    <property type="entry name" value="RNA POLYMERASE SIGMA FACTOR RPO"/>
    <property type="match status" value="1"/>
</dbReference>
<dbReference type="eggNOG" id="COG0568">
    <property type="taxonomic scope" value="Bacteria"/>
</dbReference>
<evidence type="ECO:0000313" key="9">
    <source>
        <dbReference type="Proteomes" id="UP000001369"/>
    </source>
</evidence>
<keyword evidence="3 5" id="KW-0238">DNA-binding</keyword>
<dbReference type="GO" id="GO:0006352">
    <property type="term" value="P:DNA-templated transcription initiation"/>
    <property type="evidence" value="ECO:0007669"/>
    <property type="project" value="InterPro"/>
</dbReference>
<keyword evidence="1 5" id="KW-0805">Transcription regulation</keyword>
<evidence type="ECO:0000256" key="4">
    <source>
        <dbReference type="ARBA" id="ARBA00023163"/>
    </source>
</evidence>
<comment type="similarity">
    <text evidence="5">Belongs to the sigma-70 factor family.</text>
</comment>
<evidence type="ECO:0000259" key="6">
    <source>
        <dbReference type="PROSITE" id="PS00715"/>
    </source>
</evidence>
<keyword evidence="4 5" id="KW-0804">Transcription</keyword>
<dbReference type="NCBIfam" id="TIGR02937">
    <property type="entry name" value="sigma70-ECF"/>
    <property type="match status" value="1"/>
</dbReference>
<evidence type="ECO:0000259" key="7">
    <source>
        <dbReference type="PROSITE" id="PS00716"/>
    </source>
</evidence>
<dbReference type="RefSeq" id="WP_012674395.1">
    <property type="nucleotide sequence ID" value="NC_012438.1"/>
</dbReference>
<dbReference type="SUPFAM" id="SSF88946">
    <property type="entry name" value="Sigma2 domain of RNA polymerase sigma factors"/>
    <property type="match status" value="1"/>
</dbReference>
<dbReference type="Proteomes" id="UP000001369">
    <property type="component" value="Chromosome"/>
</dbReference>
<dbReference type="InterPro" id="IPR036388">
    <property type="entry name" value="WH-like_DNA-bd_sf"/>
</dbReference>
<dbReference type="PRINTS" id="PR00046">
    <property type="entry name" value="SIGMA70FCT"/>
</dbReference>
<dbReference type="GO" id="GO:0016987">
    <property type="term" value="F:sigma factor activity"/>
    <property type="evidence" value="ECO:0007669"/>
    <property type="project" value="UniProtKB-KW"/>
</dbReference>
<dbReference type="AlphaFoldDB" id="C1DVG2"/>
<dbReference type="PANTHER" id="PTHR30603:SF47">
    <property type="entry name" value="RNA POLYMERASE SIGMA FACTOR SIGD, CHLOROPLASTIC"/>
    <property type="match status" value="1"/>
</dbReference>